<evidence type="ECO:0000259" key="3">
    <source>
        <dbReference type="Pfam" id="PF20729"/>
    </source>
</evidence>
<comment type="similarity">
    <text evidence="1">Belongs to the mycobacterial PPE family.</text>
</comment>
<reference evidence="4 5" key="1">
    <citation type="submission" date="2016-06" db="EMBL/GenBank/DDBJ databases">
        <authorList>
            <person name="Sutton G."/>
            <person name="Brinkac L."/>
            <person name="Sanka R."/>
            <person name="Adams M."/>
            <person name="Lau E."/>
            <person name="Sam S."/>
            <person name="Sreng N."/>
            <person name="Him V."/>
            <person name="Kerleguer A."/>
            <person name="Cheng S."/>
        </authorList>
    </citation>
    <scope>NUCLEOTIDE SEQUENCE [LARGE SCALE GENOMIC DNA]</scope>
    <source>
        <strain evidence="4 5">E2978</strain>
    </source>
</reference>
<dbReference type="Pfam" id="PF20729">
    <property type="entry name" value="PE-PGRS_C"/>
    <property type="match status" value="1"/>
</dbReference>
<dbReference type="InterPro" id="IPR021109">
    <property type="entry name" value="Peptidase_aspartic_dom_sf"/>
</dbReference>
<proteinExistence type="inferred from homology"/>
<dbReference type="NCBIfam" id="NF038019">
    <property type="entry name" value="PE_process_PecA"/>
    <property type="match status" value="1"/>
</dbReference>
<dbReference type="Gene3D" id="1.20.1260.20">
    <property type="entry name" value="PPE superfamily"/>
    <property type="match status" value="1"/>
</dbReference>
<feature type="domain" description="PPE" evidence="2">
    <location>
        <begin position="3"/>
        <end position="165"/>
    </location>
</feature>
<evidence type="ECO:0000313" key="4">
    <source>
        <dbReference type="EMBL" id="OBG34368.1"/>
    </source>
</evidence>
<gene>
    <name evidence="4" type="ORF">A5672_22975</name>
</gene>
<name>A0ABD6NXC9_9MYCO</name>
<feature type="domain" description="PE cleavage protein A C-terminal" evidence="3">
    <location>
        <begin position="268"/>
        <end position="547"/>
    </location>
</feature>
<protein>
    <recommendedName>
        <fullName evidence="6">PPE family domain-containing protein</fullName>
    </recommendedName>
</protein>
<organism evidence="4 5">
    <name type="scientific">Mycobacterium alsense</name>
    <dbReference type="NCBI Taxonomy" id="324058"/>
    <lineage>
        <taxon>Bacteria</taxon>
        <taxon>Bacillati</taxon>
        <taxon>Actinomycetota</taxon>
        <taxon>Actinomycetes</taxon>
        <taxon>Mycobacteriales</taxon>
        <taxon>Mycobacteriaceae</taxon>
        <taxon>Mycobacterium</taxon>
    </lineage>
</organism>
<dbReference type="InterPro" id="IPR048054">
    <property type="entry name" value="PecA_C"/>
</dbReference>
<dbReference type="SUPFAM" id="SSF140459">
    <property type="entry name" value="PE/PPE dimer-like"/>
    <property type="match status" value="1"/>
</dbReference>
<dbReference type="Proteomes" id="UP000092086">
    <property type="component" value="Unassembled WGS sequence"/>
</dbReference>
<evidence type="ECO:0000259" key="2">
    <source>
        <dbReference type="Pfam" id="PF00823"/>
    </source>
</evidence>
<sequence>MSFLTSPPEIISSLLYTGPGSAPMLAAAASWDGLATELGSAAQGFSSITSGLAAEAWQGAASTAMATAAAQYTGVLSAAATRAQAAAAQAQAVASAFESTVAATVHPALVTANRNEFVQLVMSNLFGQNAPAIAAAESTYEQMWAADVAAMIGYHGGASAAAAQLSTWSEALQGLPGQAAAVTSTAAATMASTAASTAAAKPVSAALGAVAPAAADPLTGLLGTVEHYAINVINAPTEVLFGFQLIPTTPPVSLGGSITGTGPTATGSVPLSVYGDTEPLVNASVGAGAPVPLLVDTGSAGLVIPFTEVGGLTGLLRLGLPLGLGISGYSGGLDYVYATYNAPVNFGGGLVTANTPVNVELFAFPTNLSTLVNNGFTFQSFFASDGAAGVLGVGPNATGPGPSIPLQALPGPFNQGLLIDQPGRHLYFGSPTTLGTGLTQLATLPAMPITNLNVTVGDSPTATPITVPSIVDSGGVQGTLPTSFLGNVAPGTVIKVFEGSTELYHFTYAGGPEPYFPVPISSGQMNTGNLLFQQHPVLIDYGHSTANIYS</sequence>
<dbReference type="PANTHER" id="PTHR46766:SF1">
    <property type="entry name" value="GLUTAMINE-RICH PROTEIN 2"/>
    <property type="match status" value="1"/>
</dbReference>
<dbReference type="AlphaFoldDB" id="A0ABD6NXC9"/>
<evidence type="ECO:0008006" key="6">
    <source>
        <dbReference type="Google" id="ProtNLM"/>
    </source>
</evidence>
<dbReference type="InterPro" id="IPR038332">
    <property type="entry name" value="PPE_sf"/>
</dbReference>
<dbReference type="SUPFAM" id="SSF50630">
    <property type="entry name" value="Acid proteases"/>
    <property type="match status" value="1"/>
</dbReference>
<dbReference type="PANTHER" id="PTHR46766">
    <property type="entry name" value="GLUTAMINE-RICH PROTEIN 2"/>
    <property type="match status" value="1"/>
</dbReference>
<evidence type="ECO:0000256" key="1">
    <source>
        <dbReference type="ARBA" id="ARBA00010652"/>
    </source>
</evidence>
<dbReference type="EMBL" id="LZIT01000215">
    <property type="protein sequence ID" value="OBG34368.1"/>
    <property type="molecule type" value="Genomic_DNA"/>
</dbReference>
<accession>A0ABD6NXC9</accession>
<dbReference type="Pfam" id="PF00823">
    <property type="entry name" value="PPE"/>
    <property type="match status" value="1"/>
</dbReference>
<dbReference type="FunFam" id="1.20.1260.20:FF:000001">
    <property type="entry name" value="PPE family protein PPE41"/>
    <property type="match status" value="1"/>
</dbReference>
<evidence type="ECO:0000313" key="5">
    <source>
        <dbReference type="Proteomes" id="UP000092086"/>
    </source>
</evidence>
<dbReference type="InterPro" id="IPR000030">
    <property type="entry name" value="PPE_dom"/>
</dbReference>
<comment type="caution">
    <text evidence="4">The sequence shown here is derived from an EMBL/GenBank/DDBJ whole genome shotgun (WGS) entry which is preliminary data.</text>
</comment>
<dbReference type="RefSeq" id="WP_068211960.1">
    <property type="nucleotide sequence ID" value="NZ_LZIT01000215.1"/>
</dbReference>
<dbReference type="Gene3D" id="2.40.70.10">
    <property type="entry name" value="Acid Proteases"/>
    <property type="match status" value="1"/>
</dbReference>